<evidence type="ECO:0000313" key="1">
    <source>
        <dbReference type="EMBL" id="GBP26935.1"/>
    </source>
</evidence>
<sequence>MMSTALKCVSVYEGRIGDREPATVRQRLTTGATKILFVELEDYIEEAEPSDSLDSNSELVLVPTMT</sequence>
<evidence type="ECO:0000313" key="2">
    <source>
        <dbReference type="Proteomes" id="UP000299102"/>
    </source>
</evidence>
<dbReference type="Proteomes" id="UP000299102">
    <property type="component" value="Unassembled WGS sequence"/>
</dbReference>
<accession>A0A4C1UKI1</accession>
<reference evidence="1 2" key="1">
    <citation type="journal article" date="2019" name="Commun. Biol.">
        <title>The bagworm genome reveals a unique fibroin gene that provides high tensile strength.</title>
        <authorList>
            <person name="Kono N."/>
            <person name="Nakamura H."/>
            <person name="Ohtoshi R."/>
            <person name="Tomita M."/>
            <person name="Numata K."/>
            <person name="Arakawa K."/>
        </authorList>
    </citation>
    <scope>NUCLEOTIDE SEQUENCE [LARGE SCALE GENOMIC DNA]</scope>
</reference>
<gene>
    <name evidence="1" type="ORF">EVAR_95721_1</name>
</gene>
<name>A0A4C1UKI1_EUMVA</name>
<comment type="caution">
    <text evidence="1">The sequence shown here is derived from an EMBL/GenBank/DDBJ whole genome shotgun (WGS) entry which is preliminary data.</text>
</comment>
<organism evidence="1 2">
    <name type="scientific">Eumeta variegata</name>
    <name type="common">Bagworm moth</name>
    <name type="synonym">Eumeta japonica</name>
    <dbReference type="NCBI Taxonomy" id="151549"/>
    <lineage>
        <taxon>Eukaryota</taxon>
        <taxon>Metazoa</taxon>
        <taxon>Ecdysozoa</taxon>
        <taxon>Arthropoda</taxon>
        <taxon>Hexapoda</taxon>
        <taxon>Insecta</taxon>
        <taxon>Pterygota</taxon>
        <taxon>Neoptera</taxon>
        <taxon>Endopterygota</taxon>
        <taxon>Lepidoptera</taxon>
        <taxon>Glossata</taxon>
        <taxon>Ditrysia</taxon>
        <taxon>Tineoidea</taxon>
        <taxon>Psychidae</taxon>
        <taxon>Oiketicinae</taxon>
        <taxon>Eumeta</taxon>
    </lineage>
</organism>
<protein>
    <submittedName>
        <fullName evidence="1">Uncharacterized protein</fullName>
    </submittedName>
</protein>
<proteinExistence type="predicted"/>
<dbReference type="AlphaFoldDB" id="A0A4C1UKI1"/>
<dbReference type="EMBL" id="BGZK01000187">
    <property type="protein sequence ID" value="GBP26935.1"/>
    <property type="molecule type" value="Genomic_DNA"/>
</dbReference>
<keyword evidence="2" id="KW-1185">Reference proteome</keyword>